<sequence length="215" mass="24914">MSLAAVYEIINQAKAAELKTQNYAKWLRQQLDSLHRVIELNGSQPVEDLIHFVIDYIELAPRLVECVAHCAAASRTEKLFAPFIEKTIHYFAHPSVLVLRHTGLDCLLIMAYQSHRLVEEVYENNRSLRNSPICDLQATQANLLAHHLIGEPFANELDQATHLTVRQMVSLPDFYHLDLSPFLVKTNTKRWRPLNEDWLNLLDKHHIRMSFQPRC</sequence>
<gene>
    <name evidence="1" type="ordered locus">HCH_00045</name>
</gene>
<dbReference type="Proteomes" id="UP000000238">
    <property type="component" value="Chromosome"/>
</dbReference>
<accession>Q2SQV7</accession>
<protein>
    <submittedName>
        <fullName evidence="1">Uncharacterized protein</fullName>
    </submittedName>
</protein>
<keyword evidence="2" id="KW-1185">Reference proteome</keyword>
<evidence type="ECO:0000313" key="1">
    <source>
        <dbReference type="EMBL" id="ABC26967.1"/>
    </source>
</evidence>
<proteinExistence type="predicted"/>
<dbReference type="KEGG" id="hch:HCH_00045"/>
<dbReference type="eggNOG" id="ENOG5031468">
    <property type="taxonomic scope" value="Bacteria"/>
</dbReference>
<dbReference type="AlphaFoldDB" id="Q2SQV7"/>
<dbReference type="STRING" id="349521.HCH_00045"/>
<organism evidence="1 2">
    <name type="scientific">Hahella chejuensis (strain KCTC 2396)</name>
    <dbReference type="NCBI Taxonomy" id="349521"/>
    <lineage>
        <taxon>Bacteria</taxon>
        <taxon>Pseudomonadati</taxon>
        <taxon>Pseudomonadota</taxon>
        <taxon>Gammaproteobacteria</taxon>
        <taxon>Oceanospirillales</taxon>
        <taxon>Hahellaceae</taxon>
        <taxon>Hahella</taxon>
    </lineage>
</organism>
<name>Q2SQV7_HAHCH</name>
<dbReference type="EMBL" id="CP000155">
    <property type="protein sequence ID" value="ABC26967.1"/>
    <property type="molecule type" value="Genomic_DNA"/>
</dbReference>
<reference evidence="1 2" key="1">
    <citation type="journal article" date="2005" name="Nucleic Acids Res.">
        <title>Genomic blueprint of Hahella chejuensis, a marine microbe producing an algicidal agent.</title>
        <authorList>
            <person name="Jeong H."/>
            <person name="Yim J.H."/>
            <person name="Lee C."/>
            <person name="Choi S.-H."/>
            <person name="Park Y.K."/>
            <person name="Yoon S.H."/>
            <person name="Hur C.-G."/>
            <person name="Kang H.-Y."/>
            <person name="Kim D."/>
            <person name="Lee H.H."/>
            <person name="Park K.H."/>
            <person name="Park S.-H."/>
            <person name="Park H.-S."/>
            <person name="Lee H.K."/>
            <person name="Oh T.K."/>
            <person name="Kim J.F."/>
        </authorList>
    </citation>
    <scope>NUCLEOTIDE SEQUENCE [LARGE SCALE GENOMIC DNA]</scope>
    <source>
        <strain evidence="1 2">KCTC 2396</strain>
    </source>
</reference>
<evidence type="ECO:0000313" key="2">
    <source>
        <dbReference type="Proteomes" id="UP000000238"/>
    </source>
</evidence>
<dbReference type="RefSeq" id="WP_011394044.1">
    <property type="nucleotide sequence ID" value="NC_007645.1"/>
</dbReference>
<dbReference type="OrthoDB" id="5731249at2"/>
<dbReference type="HOGENOM" id="CLU_1282319_0_0_6"/>